<sequence length="131" mass="15603">MALQTTTSLSGILSNIFLASTMRSHLRYIWINEEATMESETNPDAKAKAWTCWPWFRARRMAQDLMVVGRRKASETRPRGARWENAVRTWGKWEERAKAWMSEEKEKRVGWGRWEDRVRESWGVEREWVLA</sequence>
<reference evidence="1 2" key="1">
    <citation type="journal article" date="2023" name="Life. Sci Alliance">
        <title>Evolutionary insights into 3D genome organization and epigenetic landscape of Vigna mungo.</title>
        <authorList>
            <person name="Junaid A."/>
            <person name="Singh B."/>
            <person name="Bhatia S."/>
        </authorList>
    </citation>
    <scope>NUCLEOTIDE SEQUENCE [LARGE SCALE GENOMIC DNA]</scope>
    <source>
        <strain evidence="1">Urdbean</strain>
    </source>
</reference>
<keyword evidence="2" id="KW-1185">Reference proteome</keyword>
<dbReference type="Proteomes" id="UP001374535">
    <property type="component" value="Chromosome 4"/>
</dbReference>
<protein>
    <submittedName>
        <fullName evidence="1">Uncharacterized protein</fullName>
    </submittedName>
</protein>
<accession>A0AAQ3S459</accession>
<evidence type="ECO:0000313" key="2">
    <source>
        <dbReference type="Proteomes" id="UP001374535"/>
    </source>
</evidence>
<name>A0AAQ3S459_VIGMU</name>
<organism evidence="1 2">
    <name type="scientific">Vigna mungo</name>
    <name type="common">Black gram</name>
    <name type="synonym">Phaseolus mungo</name>
    <dbReference type="NCBI Taxonomy" id="3915"/>
    <lineage>
        <taxon>Eukaryota</taxon>
        <taxon>Viridiplantae</taxon>
        <taxon>Streptophyta</taxon>
        <taxon>Embryophyta</taxon>
        <taxon>Tracheophyta</taxon>
        <taxon>Spermatophyta</taxon>
        <taxon>Magnoliopsida</taxon>
        <taxon>eudicotyledons</taxon>
        <taxon>Gunneridae</taxon>
        <taxon>Pentapetalae</taxon>
        <taxon>rosids</taxon>
        <taxon>fabids</taxon>
        <taxon>Fabales</taxon>
        <taxon>Fabaceae</taxon>
        <taxon>Papilionoideae</taxon>
        <taxon>50 kb inversion clade</taxon>
        <taxon>NPAAA clade</taxon>
        <taxon>indigoferoid/millettioid clade</taxon>
        <taxon>Phaseoleae</taxon>
        <taxon>Vigna</taxon>
    </lineage>
</organism>
<gene>
    <name evidence="1" type="ORF">V8G54_013289</name>
</gene>
<dbReference type="EMBL" id="CP144697">
    <property type="protein sequence ID" value="WVZ15723.1"/>
    <property type="molecule type" value="Genomic_DNA"/>
</dbReference>
<evidence type="ECO:0000313" key="1">
    <source>
        <dbReference type="EMBL" id="WVZ15723.1"/>
    </source>
</evidence>
<dbReference type="AlphaFoldDB" id="A0AAQ3S459"/>
<proteinExistence type="predicted"/>